<comment type="caution">
    <text evidence="3">The sequence shown here is derived from an EMBL/GenBank/DDBJ whole genome shotgun (WGS) entry which is preliminary data.</text>
</comment>
<evidence type="ECO:0000256" key="1">
    <source>
        <dbReference type="ARBA" id="ARBA00023172"/>
    </source>
</evidence>
<dbReference type="InterPro" id="IPR013762">
    <property type="entry name" value="Integrase-like_cat_sf"/>
</dbReference>
<dbReference type="EMBL" id="QVLS01000017">
    <property type="protein sequence ID" value="RFP76147.1"/>
    <property type="molecule type" value="Genomic_DNA"/>
</dbReference>
<dbReference type="GO" id="GO:0006310">
    <property type="term" value="P:DNA recombination"/>
    <property type="evidence" value="ECO:0007669"/>
    <property type="project" value="UniProtKB-KW"/>
</dbReference>
<gene>
    <name evidence="3" type="ORF">DY262_20435</name>
</gene>
<keyword evidence="4" id="KW-1185">Reference proteome</keyword>
<dbReference type="PROSITE" id="PS51898">
    <property type="entry name" value="TYR_RECOMBINASE"/>
    <property type="match status" value="1"/>
</dbReference>
<evidence type="ECO:0000313" key="4">
    <source>
        <dbReference type="Proteomes" id="UP000261931"/>
    </source>
</evidence>
<organism evidence="3 4">
    <name type="scientific">Hydrogenophaga borbori</name>
    <dbReference type="NCBI Taxonomy" id="2294117"/>
    <lineage>
        <taxon>Bacteria</taxon>
        <taxon>Pseudomonadati</taxon>
        <taxon>Pseudomonadota</taxon>
        <taxon>Betaproteobacteria</taxon>
        <taxon>Burkholderiales</taxon>
        <taxon>Comamonadaceae</taxon>
        <taxon>Hydrogenophaga</taxon>
    </lineage>
</organism>
<dbReference type="AlphaFoldDB" id="A0A372EED5"/>
<dbReference type="InterPro" id="IPR002104">
    <property type="entry name" value="Integrase_catalytic"/>
</dbReference>
<name>A0A372EED5_9BURK</name>
<dbReference type="GO" id="GO:0015074">
    <property type="term" value="P:DNA integration"/>
    <property type="evidence" value="ECO:0007669"/>
    <property type="project" value="InterPro"/>
</dbReference>
<keyword evidence="1" id="KW-0233">DNA recombination</keyword>
<dbReference type="Gene3D" id="1.10.443.10">
    <property type="entry name" value="Intergrase catalytic core"/>
    <property type="match status" value="1"/>
</dbReference>
<dbReference type="GO" id="GO:0003677">
    <property type="term" value="F:DNA binding"/>
    <property type="evidence" value="ECO:0007669"/>
    <property type="project" value="InterPro"/>
</dbReference>
<accession>A0A372EED5</accession>
<sequence length="984" mass="109719">MRWGRCRCSKSRSWGWAWPPGCARPDQVYAMSTNNKRHQRSHLNASTVLGSPRPLKHFQAFLLDASPLLSPSALALGCLVGFDMVVRPEDVPHAYAALQRIHRYQDRPSIRWVVPQPTDESAGDAKAPSVATRPVYDERTISDFTHIATSEVVAWQSLEESIAELLSAMDQHPEKRNLPRHWEGLLASAQVHAVTCLPGALRGHVVGQIRMSALDPSAAAREATQLALVTRDIDLETEEALAISETKLAQARLRHPLHAKGLASGSTTERDRAADLVDDIVRATHAGSGTAEARTAVTRELRALHLRMADSHHWPRTLHLVALNWVHEQHLAMSSISRYFSGAAKRLFVAVQDMDLVNLDVKELVRRIEDVHASVEDSNKPSVRAVGQAILDLLVLQEVIEPAQLQRVQKRSGSIAVRAQVIFPHECSRAMDWVDEHISRGEQGPALTMTRLLIGLAKECGFRMGEALRLRLENFHFTGDRLQVAVNPTRSDPRVKTKEGRRLTYTEDPRVIRYLMEYLASRHGLTMILRAEDPARLLELPPDERQQLNSQLAERNDLLFADPHQPYAIWYESEIRMWTSVLLKCATGDSRSVPHDLRHSWVTFGNDTDFCTLGSLQENPFDKRANELGHAANDLMFTTYTHQFGQGIRVRVDQQLREDGLICTQSAAAWTSRSHASVKSLLLKSDASLRKKLSRAGAKARDAEGQRLLLKEVQGYATQLPLRGADEVFGVSLQEPISPLGGYRPRELTTRVLLQCLVMLASSNQNADQRAMDIARLAGIGAADWARVLQELWLVSRSAHAVVSPRRLEKNKAAWLVANHWEPVIRAALSEKWQRLMAYLDRHASDDDVVNAGDYVLESMGCDTYLPVDVADPAFIALVRVIRASGMNLSSLHLHYVSDTADTQHNARHALAKIRHELGIDVQLRAMTSRGGRPPMYLSVRSRGAQGSVDADHDGSAHSMQGFAGLFLGAYLKAELLREQRNVA</sequence>
<evidence type="ECO:0000313" key="3">
    <source>
        <dbReference type="EMBL" id="RFP76147.1"/>
    </source>
</evidence>
<protein>
    <submittedName>
        <fullName evidence="3">Site-specific integrase</fullName>
    </submittedName>
</protein>
<feature type="domain" description="Tyr recombinase" evidence="2">
    <location>
        <begin position="417"/>
        <end position="653"/>
    </location>
</feature>
<dbReference type="SUPFAM" id="SSF56349">
    <property type="entry name" value="DNA breaking-rejoining enzymes"/>
    <property type="match status" value="1"/>
</dbReference>
<dbReference type="InterPro" id="IPR011010">
    <property type="entry name" value="DNA_brk_join_enz"/>
</dbReference>
<dbReference type="Proteomes" id="UP000261931">
    <property type="component" value="Unassembled WGS sequence"/>
</dbReference>
<evidence type="ECO:0000259" key="2">
    <source>
        <dbReference type="PROSITE" id="PS51898"/>
    </source>
</evidence>
<proteinExistence type="predicted"/>
<reference evidence="3 4" key="1">
    <citation type="submission" date="2018-08" db="EMBL/GenBank/DDBJ databases">
        <title>Hydrogenophaga sp. LA-38 isolated from sludge.</title>
        <authorList>
            <person name="Im W.-T."/>
        </authorList>
    </citation>
    <scope>NUCLEOTIDE SEQUENCE [LARGE SCALE GENOMIC DNA]</scope>
    <source>
        <strain evidence="3 4">LA-38</strain>
    </source>
</reference>